<feature type="compositionally biased region" description="Polar residues" evidence="2">
    <location>
        <begin position="109"/>
        <end position="118"/>
    </location>
</feature>
<feature type="domain" description="Mucin binding" evidence="3">
    <location>
        <begin position="1889"/>
        <end position="1965"/>
    </location>
</feature>
<dbReference type="InterPro" id="IPR041558">
    <property type="entry name" value="MucBP_2"/>
</dbReference>
<accession>A0ABV4DQW2</accession>
<reference evidence="5 6" key="1">
    <citation type="submission" date="2024-03" db="EMBL/GenBank/DDBJ databases">
        <title>Mouse gut bacterial collection (mGBC) of GemPharmatech.</title>
        <authorList>
            <person name="He Y."/>
            <person name="Dong L."/>
            <person name="Wu D."/>
            <person name="Gao X."/>
            <person name="Lin Z."/>
        </authorList>
    </citation>
    <scope>NUCLEOTIDE SEQUENCE [LARGE SCALE GENOMIC DNA]</scope>
    <source>
        <strain evidence="5 6">15-30</strain>
    </source>
</reference>
<evidence type="ECO:0000256" key="1">
    <source>
        <dbReference type="ARBA" id="ARBA00022729"/>
    </source>
</evidence>
<comment type="caution">
    <text evidence="5">The sequence shown here is derived from an EMBL/GenBank/DDBJ whole genome shotgun (WGS) entry which is preliminary data.</text>
</comment>
<name>A0ABV4DQW2_9LACO</name>
<dbReference type="Pfam" id="PF17966">
    <property type="entry name" value="Muc_B2"/>
    <property type="match status" value="1"/>
</dbReference>
<dbReference type="InterPro" id="IPR022263">
    <property type="entry name" value="KxYKxGKxW"/>
</dbReference>
<keyword evidence="1" id="KW-0732">Signal</keyword>
<feature type="compositionally biased region" description="Polar residues" evidence="2">
    <location>
        <begin position="51"/>
        <end position="61"/>
    </location>
</feature>
<organism evidence="5 6">
    <name type="scientific">Ligilactobacillus faecis</name>
    <dbReference type="NCBI Taxonomy" id="762833"/>
    <lineage>
        <taxon>Bacteria</taxon>
        <taxon>Bacillati</taxon>
        <taxon>Bacillota</taxon>
        <taxon>Bacilli</taxon>
        <taxon>Lactobacillales</taxon>
        <taxon>Lactobacillaceae</taxon>
        <taxon>Ligilactobacillus</taxon>
    </lineage>
</organism>
<dbReference type="Gene3D" id="3.10.20.470">
    <property type="match status" value="2"/>
</dbReference>
<dbReference type="InterPro" id="IPR041495">
    <property type="entry name" value="Mub_B2"/>
</dbReference>
<gene>
    <name evidence="5" type="ORF">AALT52_08085</name>
</gene>
<dbReference type="Gene3D" id="2.60.40.4300">
    <property type="match status" value="1"/>
</dbReference>
<evidence type="ECO:0000313" key="5">
    <source>
        <dbReference type="EMBL" id="MEY8662845.1"/>
    </source>
</evidence>
<feature type="region of interest" description="Disordered" evidence="2">
    <location>
        <begin position="51"/>
        <end position="207"/>
    </location>
</feature>
<dbReference type="EMBL" id="JBCLUF010000031">
    <property type="protein sequence ID" value="MEY8662845.1"/>
    <property type="molecule type" value="Genomic_DNA"/>
</dbReference>
<feature type="region of interest" description="Disordered" evidence="2">
    <location>
        <begin position="220"/>
        <end position="242"/>
    </location>
</feature>
<feature type="compositionally biased region" description="Polar residues" evidence="2">
    <location>
        <begin position="134"/>
        <end position="152"/>
    </location>
</feature>
<dbReference type="NCBIfam" id="TIGR03715">
    <property type="entry name" value="KxYKxGKxW"/>
    <property type="match status" value="1"/>
</dbReference>
<dbReference type="Pfam" id="PF17965">
    <property type="entry name" value="MucBP_2"/>
    <property type="match status" value="2"/>
</dbReference>
<evidence type="ECO:0000313" key="6">
    <source>
        <dbReference type="Proteomes" id="UP001565236"/>
    </source>
</evidence>
<feature type="domain" description="Mub B2-like" evidence="4">
    <location>
        <begin position="1787"/>
        <end position="1884"/>
    </location>
</feature>
<sequence>MIRYNANSRLFKYTTDEKKRYKLYKRKKMWVVAGMSIFSTASLVQQVSADETSATNTPVQNETKEADKLDKTTDVSEVEESVSLSQEVDLLDDKREQASEVSGQVAIDETQTTSGQTQDTEESVDVSKVEQSQEEATNQEITETETAVSDEQSVPKDQGESVQVQADTVAKKVSEPTEEPKAKKDEVAEQSSVSRSSDNKVQATAEDIVADNDVTAIKTDTSATSSDQKQEAEPAKVQSQVNGLQQTEESLAFLELEKDLAPLKRTARSVSTNKLKTSLLATTASAEPQIASATDGRSIGLTSLTQGDAKGSLSTPKVLDDGSKEYTYDAKNSADNQGKLGMAVTYTGKKGDKFSMVITPKGFDYRPVNFSYKENPAYTMQPTGNPKKEYTNDGVYTITWTIDDVPDNVSVTRTQTIPAVFFFNQDRRYSSVSDPYLPYVNSSGKTIEKTYHGGESFNISFLINGEAAPADTRNEIVYKLGEIIPDVKVTPKPNAAMDSAKAKTIRTINENYLYFASVFWGKDGYVGNGSLKLSVPVPEHFLLDEAATKEYIKKSTVEYTSNYVEGLASITQPGGEGTPIIIDFPKIMALYEYAPVSTDGIPFIGRYTSEQTTGESGQISGWYDVGDGGRHYFGQTNIDTGEALDANRAVKQSKSFNETVLSKNDPNVHENYSIDVLYANVRADTLIEEDRAGGWVQGYTNMTPVGGPMSANVPILEKGAPYAPVLYSVGLRGTGLTSFTPTYHFDFPAEITTTGIVVPLNNVSGDYADFGSYNPAQTGYTVVVTGEDGSKITQRLQAGESYNPITGVIDHFGEFSNGAKLADGVKVSAYDVTPDVPYYANATMISGNFSSGLHDVRSGHINILGYLNDSAQYDKEYTTNISISSESKKGNRKIIFKATKDEVRNLPITAELPTSGGFGNDQSVYNLGDVLTLSLNAGGTLSNTSIYRPGTNLDAGGILEGKPNKTATDLPGGKWQAPTQIIYKKVKDPIVYFTVPDQMEITRISGSNSFYTVKSAQGDVPKPKISRKHNSDGQEVIILDWTGTGFELGPTDSVSVNVQVRSDALNGFDTNRTTETLYAYEDKANNKTLDLYTAAQLQEMGVSTEGLRAYIPNVNSDRNTSWIQVGGDFSNSDLPDSYKTKLKFDDGESVDTMMVLPGNNNGYLRIVAPIEIRPVPMIKGTADVGLDSDGLNYPNQDYIELNGNRIGLQELQFGMINNTPDPLKGVISVMNLPQAGIADGNNPNATQDFTLNISGSGSLSVDPTNNSANDAHTVYYSTQLATLNADGTTLTFTDGSTWSRGQALPSQLKTADQVTDWSTIKSLVLYVPSLSESNKIVYKFDAYSPTSEHNMSKKVTLLQAMGYENQQYLNTGFVTDTYATYATLKIVDQDGNQINGYKDIQGKAILDQDTGEYTIENGDLFGEAGKALVLDPPGTITGYKFIRSKTLPNETLEADGSTVITRVYQVDKARLLEGALSGTELATATGDPQANTGNDFQEDPTGVSAISFSVTDAQLARKGYHYTITVVDHNGKLLTDVDGRSEYDTLAEALVAQGTFDSVSDASGATQNFIVNYVGDFQKAVIISKNDPAKELPTTVAGAENFTPFYSDGATGGIMFYGKDGSPVLSDATTLANGTLAFKRQNYKYTVIAPDGKEYSSLDAALAAKLTFDNTENTGNTDKDIQVYEIKYVEDLQTLRVTVIDDQGTKTDAGYTPVTLVDKQELGSGLSNSEVSASTKSDYENIIERYKAAGYVVVSQDPVPDNYDNDPTVDQTLVVHLRHDTEDKAGSSVTLTQKINYLYASGIHKGDVAAPMYTSQPITFTSVDTIDKVTKEVINTVWSSPQTFVEVQSPTVSGYTPDKAKIESINVTHETPESDLSFTVYYAPEQQVLNYKVIDDTENKELVPVTLLGTGESESNIPLSIYQRYQKIADGYEKQGYIIESMPELPDKYDSDSSVDQFVVIHLSHGRLEENGETKTIKQTIRYVYGNGPKQGEEAA</sequence>
<evidence type="ECO:0000256" key="2">
    <source>
        <dbReference type="SAM" id="MobiDB-lite"/>
    </source>
</evidence>
<feature type="compositionally biased region" description="Basic and acidic residues" evidence="2">
    <location>
        <begin position="169"/>
        <end position="187"/>
    </location>
</feature>
<proteinExistence type="predicted"/>
<evidence type="ECO:0000259" key="3">
    <source>
        <dbReference type="Pfam" id="PF17965"/>
    </source>
</evidence>
<feature type="compositionally biased region" description="Polar residues" evidence="2">
    <location>
        <begin position="189"/>
        <end position="202"/>
    </location>
</feature>
<feature type="non-terminal residue" evidence="5">
    <location>
        <position position="1996"/>
    </location>
</feature>
<keyword evidence="6" id="KW-1185">Reference proteome</keyword>
<evidence type="ECO:0000259" key="4">
    <source>
        <dbReference type="Pfam" id="PF17966"/>
    </source>
</evidence>
<dbReference type="Pfam" id="PF19258">
    <property type="entry name" value="KxYKxGKxW_sig"/>
    <property type="match status" value="1"/>
</dbReference>
<dbReference type="RefSeq" id="WP_369942704.1">
    <property type="nucleotide sequence ID" value="NZ_JBCLUF010000031.1"/>
</dbReference>
<feature type="compositionally biased region" description="Basic and acidic residues" evidence="2">
    <location>
        <begin position="62"/>
        <end position="74"/>
    </location>
</feature>
<feature type="domain" description="Mucin binding" evidence="3">
    <location>
        <begin position="1721"/>
        <end position="1779"/>
    </location>
</feature>
<dbReference type="Proteomes" id="UP001565236">
    <property type="component" value="Unassembled WGS sequence"/>
</dbReference>
<protein>
    <submittedName>
        <fullName evidence="5">KxYKxGKxW signal peptide domain-containing protein</fullName>
    </submittedName>
</protein>